<comment type="caution">
    <text evidence="1">The sequence shown here is derived from an EMBL/GenBank/DDBJ whole genome shotgun (WGS) entry which is preliminary data.</text>
</comment>
<gene>
    <name evidence="1" type="ORF">FB461_0388</name>
</gene>
<dbReference type="Pfam" id="PF06262">
    <property type="entry name" value="Zincin_1"/>
    <property type="match status" value="1"/>
</dbReference>
<accession>A0A542ZUE3</accession>
<evidence type="ECO:0000313" key="1">
    <source>
        <dbReference type="EMBL" id="TQL63909.1"/>
    </source>
</evidence>
<name>A0A542ZUE3_RARFA</name>
<organism evidence="1 2">
    <name type="scientific">Rarobacter faecitabidus</name>
    <dbReference type="NCBI Taxonomy" id="13243"/>
    <lineage>
        <taxon>Bacteria</taxon>
        <taxon>Bacillati</taxon>
        <taxon>Actinomycetota</taxon>
        <taxon>Actinomycetes</taxon>
        <taxon>Micrococcales</taxon>
        <taxon>Rarobacteraceae</taxon>
        <taxon>Rarobacter</taxon>
    </lineage>
</organism>
<proteinExistence type="predicted"/>
<dbReference type="CDD" id="cd12954">
    <property type="entry name" value="MMP_TTHA0227_like_1"/>
    <property type="match status" value="1"/>
</dbReference>
<protein>
    <submittedName>
        <fullName evidence="1">Zinicin-like metallopeptidase</fullName>
    </submittedName>
</protein>
<dbReference type="SUPFAM" id="SSF55486">
    <property type="entry name" value="Metalloproteases ('zincins'), catalytic domain"/>
    <property type="match status" value="1"/>
</dbReference>
<sequence>MSRRDRRGRGLRGDLIPVSVPAYRTRAEQFDDLVVATVAQIERRWEKQLHGAEFAVEEVPASDPAPWEARGVPLARLFPEQAGHPARIVLYRRPIEMRAPGRNDLDRVVHAIVVEQVAQLLGESPSDIDPDYDERSGG</sequence>
<dbReference type="EMBL" id="VFOS01000001">
    <property type="protein sequence ID" value="TQL63909.1"/>
    <property type="molecule type" value="Genomic_DNA"/>
</dbReference>
<reference evidence="1 2" key="1">
    <citation type="submission" date="2019-06" db="EMBL/GenBank/DDBJ databases">
        <title>Sequencing the genomes of 1000 actinobacteria strains.</title>
        <authorList>
            <person name="Klenk H.-P."/>
        </authorList>
    </citation>
    <scope>NUCLEOTIDE SEQUENCE [LARGE SCALE GENOMIC DNA]</scope>
    <source>
        <strain evidence="1 2">DSM 4813</strain>
    </source>
</reference>
<dbReference type="InterPro" id="IPR010428">
    <property type="entry name" value="Zincin_1"/>
</dbReference>
<dbReference type="Proteomes" id="UP000315389">
    <property type="component" value="Unassembled WGS sequence"/>
</dbReference>
<dbReference type="Gene3D" id="3.30.2010.20">
    <property type="match status" value="1"/>
</dbReference>
<dbReference type="AlphaFoldDB" id="A0A542ZUE3"/>
<evidence type="ECO:0000313" key="2">
    <source>
        <dbReference type="Proteomes" id="UP000315389"/>
    </source>
</evidence>
<dbReference type="InterPro" id="IPR038555">
    <property type="entry name" value="Zincin_1_sf"/>
</dbReference>
<keyword evidence="2" id="KW-1185">Reference proteome</keyword>